<accession>A0A382UJE8</accession>
<evidence type="ECO:0000313" key="2">
    <source>
        <dbReference type="EMBL" id="SVD34272.1"/>
    </source>
</evidence>
<organism evidence="2">
    <name type="scientific">marine metagenome</name>
    <dbReference type="NCBI Taxonomy" id="408172"/>
    <lineage>
        <taxon>unclassified sequences</taxon>
        <taxon>metagenomes</taxon>
        <taxon>ecological metagenomes</taxon>
    </lineage>
</organism>
<sequence length="64" mass="7436">MFSLVIISALNLYGCIYQGMSMKPHKTSVTTTYGQDEVDKTNDSKDQRKDSMQITVKQEFLWRE</sequence>
<protein>
    <submittedName>
        <fullName evidence="2">Uncharacterized protein</fullName>
    </submittedName>
</protein>
<dbReference type="EMBL" id="UINC01144636">
    <property type="protein sequence ID" value="SVD34272.1"/>
    <property type="molecule type" value="Genomic_DNA"/>
</dbReference>
<feature type="region of interest" description="Disordered" evidence="1">
    <location>
        <begin position="26"/>
        <end position="51"/>
    </location>
</feature>
<gene>
    <name evidence="2" type="ORF">METZ01_LOCUS387126</name>
</gene>
<feature type="compositionally biased region" description="Basic and acidic residues" evidence="1">
    <location>
        <begin position="37"/>
        <end position="51"/>
    </location>
</feature>
<dbReference type="AlphaFoldDB" id="A0A382UJE8"/>
<reference evidence="2" key="1">
    <citation type="submission" date="2018-05" db="EMBL/GenBank/DDBJ databases">
        <authorList>
            <person name="Lanie J.A."/>
            <person name="Ng W.-L."/>
            <person name="Kazmierczak K.M."/>
            <person name="Andrzejewski T.M."/>
            <person name="Davidsen T.M."/>
            <person name="Wayne K.J."/>
            <person name="Tettelin H."/>
            <person name="Glass J.I."/>
            <person name="Rusch D."/>
            <person name="Podicherti R."/>
            <person name="Tsui H.-C.T."/>
            <person name="Winkler M.E."/>
        </authorList>
    </citation>
    <scope>NUCLEOTIDE SEQUENCE</scope>
</reference>
<evidence type="ECO:0000256" key="1">
    <source>
        <dbReference type="SAM" id="MobiDB-lite"/>
    </source>
</evidence>
<proteinExistence type="predicted"/>
<name>A0A382UJE8_9ZZZZ</name>